<sequence length="242" mass="28267">MKNNNYGEDKLSFKIENGTLINSSSKNTVTENPIDDIKNIDLSYWNKKLKDSTPDEIIDWALKLSEKRIVTTSFGKYSAVLLSTFNRKDSNINVVWCDTGYNLPETYEHASMLISRFKLNLNVYVPKESRAFTEFRLGLPDIKDPKHKEFSEIVKLEPFRRALKKHQPDLWFTNIRVRKTEYRNSKDILSYSKEGILKVSPFYYWTDGELDALLCKNGLPKNHTYFDPIKALENRECGIHLQ</sequence>
<evidence type="ECO:0000313" key="4">
    <source>
        <dbReference type="EMBL" id="NJB70845.1"/>
    </source>
</evidence>
<dbReference type="InterPro" id="IPR002500">
    <property type="entry name" value="PAPS_reduct_dom"/>
</dbReference>
<organism evidence="4 5">
    <name type="scientific">Saonia flava</name>
    <dbReference type="NCBI Taxonomy" id="523696"/>
    <lineage>
        <taxon>Bacteria</taxon>
        <taxon>Pseudomonadati</taxon>
        <taxon>Bacteroidota</taxon>
        <taxon>Flavobacteriia</taxon>
        <taxon>Flavobacteriales</taxon>
        <taxon>Flavobacteriaceae</taxon>
        <taxon>Saonia</taxon>
    </lineage>
</organism>
<comment type="caution">
    <text evidence="4">The sequence shown here is derived from an EMBL/GenBank/DDBJ whole genome shotgun (WGS) entry which is preliminary data.</text>
</comment>
<name>A0A846QYX6_9FLAO</name>
<dbReference type="EC" id="1.8.4.8" evidence="4"/>
<evidence type="ECO:0000313" key="5">
    <source>
        <dbReference type="Proteomes" id="UP000590442"/>
    </source>
</evidence>
<dbReference type="EMBL" id="JAATJJ010000001">
    <property type="protein sequence ID" value="NJB70845.1"/>
    <property type="molecule type" value="Genomic_DNA"/>
</dbReference>
<dbReference type="PANTHER" id="PTHR46509:SF1">
    <property type="entry name" value="PHOSPHOADENOSINE PHOSPHOSULFATE REDUCTASE"/>
    <property type="match status" value="1"/>
</dbReference>
<evidence type="ECO:0000259" key="3">
    <source>
        <dbReference type="Pfam" id="PF01507"/>
    </source>
</evidence>
<feature type="domain" description="Phosphoadenosine phosphosulphate reductase" evidence="3">
    <location>
        <begin position="69"/>
        <end position="226"/>
    </location>
</feature>
<dbReference type="Pfam" id="PF01507">
    <property type="entry name" value="PAPS_reduct"/>
    <property type="match status" value="1"/>
</dbReference>
<keyword evidence="4" id="KW-0560">Oxidoreductase</keyword>
<dbReference type="Proteomes" id="UP000590442">
    <property type="component" value="Unassembled WGS sequence"/>
</dbReference>
<proteinExistence type="inferred from homology"/>
<comment type="similarity">
    <text evidence="1">Belongs to the PAPS reductase family. CysH subfamily.</text>
</comment>
<dbReference type="Gene3D" id="3.40.50.620">
    <property type="entry name" value="HUPs"/>
    <property type="match status" value="1"/>
</dbReference>
<protein>
    <submittedName>
        <fullName evidence="4">Phosphoadenosine phosphosulfate reductase</fullName>
        <ecNumber evidence="4">1.8.4.8</ecNumber>
    </submittedName>
</protein>
<accession>A0A846QYX6</accession>
<keyword evidence="5" id="KW-1185">Reference proteome</keyword>
<dbReference type="GO" id="GO:0005737">
    <property type="term" value="C:cytoplasm"/>
    <property type="evidence" value="ECO:0007669"/>
    <property type="project" value="TreeGrafter"/>
</dbReference>
<comment type="pathway">
    <text evidence="2">Sulfur metabolism; hydrogen sulfide biosynthesis; sulfite from sulfate.</text>
</comment>
<dbReference type="SUPFAM" id="SSF52402">
    <property type="entry name" value="Adenine nucleotide alpha hydrolases-like"/>
    <property type="match status" value="1"/>
</dbReference>
<reference evidence="4 5" key="1">
    <citation type="submission" date="2020-03" db="EMBL/GenBank/DDBJ databases">
        <title>Genomic Encyclopedia of Type Strains, Phase IV (KMG-IV): sequencing the most valuable type-strain genomes for metagenomic binning, comparative biology and taxonomic classification.</title>
        <authorList>
            <person name="Goeker M."/>
        </authorList>
    </citation>
    <scope>NUCLEOTIDE SEQUENCE [LARGE SCALE GENOMIC DNA]</scope>
    <source>
        <strain evidence="4 5">DSM 29762</strain>
    </source>
</reference>
<evidence type="ECO:0000256" key="1">
    <source>
        <dbReference type="ARBA" id="ARBA00009732"/>
    </source>
</evidence>
<dbReference type="GO" id="GO:0004604">
    <property type="term" value="F:phosphoadenylyl-sulfate reductase (thioredoxin) activity"/>
    <property type="evidence" value="ECO:0007669"/>
    <property type="project" value="UniProtKB-EC"/>
</dbReference>
<dbReference type="GO" id="GO:0019379">
    <property type="term" value="P:sulfate assimilation, phosphoadenylyl sulfate reduction by phosphoadenylyl-sulfate reductase (thioredoxin)"/>
    <property type="evidence" value="ECO:0007669"/>
    <property type="project" value="TreeGrafter"/>
</dbReference>
<gene>
    <name evidence="4" type="ORF">GGR42_001307</name>
</gene>
<dbReference type="PANTHER" id="PTHR46509">
    <property type="entry name" value="PHOSPHOADENOSINE PHOSPHOSULFATE REDUCTASE"/>
    <property type="match status" value="1"/>
</dbReference>
<dbReference type="RefSeq" id="WP_245201405.1">
    <property type="nucleotide sequence ID" value="NZ_JAATJJ010000001.1"/>
</dbReference>
<dbReference type="InterPro" id="IPR014729">
    <property type="entry name" value="Rossmann-like_a/b/a_fold"/>
</dbReference>
<evidence type="ECO:0000256" key="2">
    <source>
        <dbReference type="ARBA" id="ARBA00024327"/>
    </source>
</evidence>
<dbReference type="AlphaFoldDB" id="A0A846QYX6"/>